<accession>A0ABV7YRS3</accession>
<organism evidence="3 4">
    <name type="scientific">Tenggerimyces flavus</name>
    <dbReference type="NCBI Taxonomy" id="1708749"/>
    <lineage>
        <taxon>Bacteria</taxon>
        <taxon>Bacillati</taxon>
        <taxon>Actinomycetota</taxon>
        <taxon>Actinomycetes</taxon>
        <taxon>Propionibacteriales</taxon>
        <taxon>Nocardioidaceae</taxon>
        <taxon>Tenggerimyces</taxon>
    </lineage>
</organism>
<evidence type="ECO:0000313" key="4">
    <source>
        <dbReference type="Proteomes" id="UP001595699"/>
    </source>
</evidence>
<sequence length="324" mass="32736">MRLRIALTATALAVSGTVVGIAGSAQAGLVTFCDGEGGPVTVPNDLVVAAGKACTLDRTVVQGNVTVRAGADLIVVGGRFEGTVTLAEGAYFDATETTITGNVSGKNAYGSYLDSSEVTGAVLARGDAANANENFTYAVSSTINKQVDAQAKGELLLDGSHVLGLVKGQGTRYTDVYNSVLEKTLTVSGNAEGSVLCESEVYGDSSWSGNSGHLQLGADGPTVECTGASFFNKNVDISTNTASVELSNVIIRGNLSGDGNDPAPTGANNRVRGTTTGQFVDLLPPAPSGARLAPVDHADELGAKAAERRAAAKAEADAAGPAKL</sequence>
<evidence type="ECO:0000313" key="3">
    <source>
        <dbReference type="EMBL" id="MFC3766904.1"/>
    </source>
</evidence>
<dbReference type="EMBL" id="JBHRZH010000062">
    <property type="protein sequence ID" value="MFC3766904.1"/>
    <property type="molecule type" value="Genomic_DNA"/>
</dbReference>
<feature type="region of interest" description="Disordered" evidence="1">
    <location>
        <begin position="285"/>
        <end position="324"/>
    </location>
</feature>
<evidence type="ECO:0000256" key="2">
    <source>
        <dbReference type="SAM" id="SignalP"/>
    </source>
</evidence>
<proteinExistence type="predicted"/>
<feature type="chain" id="PRO_5045730769" evidence="2">
    <location>
        <begin position="28"/>
        <end position="324"/>
    </location>
</feature>
<dbReference type="RefSeq" id="WP_205115961.1">
    <property type="nucleotide sequence ID" value="NZ_JAFBCM010000001.1"/>
</dbReference>
<name>A0ABV7YRS3_9ACTN</name>
<reference evidence="4" key="1">
    <citation type="journal article" date="2019" name="Int. J. Syst. Evol. Microbiol.">
        <title>The Global Catalogue of Microorganisms (GCM) 10K type strain sequencing project: providing services to taxonomists for standard genome sequencing and annotation.</title>
        <authorList>
            <consortium name="The Broad Institute Genomics Platform"/>
            <consortium name="The Broad Institute Genome Sequencing Center for Infectious Disease"/>
            <person name="Wu L."/>
            <person name="Ma J."/>
        </authorList>
    </citation>
    <scope>NUCLEOTIDE SEQUENCE [LARGE SCALE GENOMIC DNA]</scope>
    <source>
        <strain evidence="4">CGMCC 4.7241</strain>
    </source>
</reference>
<comment type="caution">
    <text evidence="3">The sequence shown here is derived from an EMBL/GenBank/DDBJ whole genome shotgun (WGS) entry which is preliminary data.</text>
</comment>
<protein>
    <submittedName>
        <fullName evidence="3">Uncharacterized protein</fullName>
    </submittedName>
</protein>
<feature type="signal peptide" evidence="2">
    <location>
        <begin position="1"/>
        <end position="27"/>
    </location>
</feature>
<feature type="compositionally biased region" description="Basic and acidic residues" evidence="1">
    <location>
        <begin position="294"/>
        <end position="316"/>
    </location>
</feature>
<gene>
    <name evidence="3" type="ORF">ACFOUW_39175</name>
</gene>
<dbReference type="Proteomes" id="UP001595699">
    <property type="component" value="Unassembled WGS sequence"/>
</dbReference>
<keyword evidence="4" id="KW-1185">Reference proteome</keyword>
<evidence type="ECO:0000256" key="1">
    <source>
        <dbReference type="SAM" id="MobiDB-lite"/>
    </source>
</evidence>
<keyword evidence="2" id="KW-0732">Signal</keyword>